<dbReference type="KEGG" id="arev:RVR_5520"/>
<dbReference type="Proteomes" id="UP000595703">
    <property type="component" value="Chromosome"/>
</dbReference>
<dbReference type="AlphaFoldDB" id="A0A7U3UUM1"/>
<reference evidence="1 2" key="2">
    <citation type="journal article" date="2011" name="J. Antibiot.">
        <title>Furaquinocins I and J: novel polyketide isoprenoid hybrid compounds from Streptomyces reveromyceticus SN-593.</title>
        <authorList>
            <person name="Panthee S."/>
            <person name="Takahashi S."/>
            <person name="Takagi H."/>
            <person name="Nogawa T."/>
            <person name="Oowada E."/>
            <person name="Uramoto M."/>
            <person name="Osada H."/>
        </authorList>
    </citation>
    <scope>NUCLEOTIDE SEQUENCE [LARGE SCALE GENOMIC DNA]</scope>
    <source>
        <strain evidence="1 2">SN-593</strain>
    </source>
</reference>
<evidence type="ECO:0000313" key="2">
    <source>
        <dbReference type="Proteomes" id="UP000595703"/>
    </source>
</evidence>
<dbReference type="GO" id="GO:0016740">
    <property type="term" value="F:transferase activity"/>
    <property type="evidence" value="ECO:0007669"/>
    <property type="project" value="UniProtKB-KW"/>
</dbReference>
<dbReference type="SUPFAM" id="SSF55729">
    <property type="entry name" value="Acyl-CoA N-acyltransferases (Nat)"/>
    <property type="match status" value="1"/>
</dbReference>
<dbReference type="InterPro" id="IPR016181">
    <property type="entry name" value="Acyl_CoA_acyltransferase"/>
</dbReference>
<gene>
    <name evidence="1" type="ORF">RVR_5520</name>
</gene>
<accession>A0A7U3UUM1</accession>
<reference evidence="1 2" key="4">
    <citation type="journal article" date="2020" name="Sci. Rep.">
        <title>beta-carboline chemical signals induce reveromycin production through a LuxR family regulator in Streptomyces sp. SN-593.</title>
        <authorList>
            <person name="Panthee S."/>
            <person name="Kito N."/>
            <person name="Hayashi T."/>
            <person name="Shimizu T."/>
            <person name="Ishikawa J."/>
            <person name="Hamamoto H."/>
            <person name="Osada H."/>
            <person name="Takahashi S."/>
        </authorList>
    </citation>
    <scope>NUCLEOTIDE SEQUENCE [LARGE SCALE GENOMIC DNA]</scope>
    <source>
        <strain evidence="1 2">SN-593</strain>
    </source>
</reference>
<evidence type="ECO:0000313" key="1">
    <source>
        <dbReference type="EMBL" id="BBA99059.1"/>
    </source>
</evidence>
<name>A0A7U3UUM1_9ACTN</name>
<keyword evidence="2" id="KW-1185">Reference proteome</keyword>
<dbReference type="RefSeq" id="WP_202235096.1">
    <property type="nucleotide sequence ID" value="NZ_AP018365.1"/>
</dbReference>
<organism evidence="1 2">
    <name type="scientific">Actinacidiphila reveromycinica</name>
    <dbReference type="NCBI Taxonomy" id="659352"/>
    <lineage>
        <taxon>Bacteria</taxon>
        <taxon>Bacillati</taxon>
        <taxon>Actinomycetota</taxon>
        <taxon>Actinomycetes</taxon>
        <taxon>Kitasatosporales</taxon>
        <taxon>Streptomycetaceae</taxon>
        <taxon>Actinacidiphila</taxon>
    </lineage>
</organism>
<dbReference type="EMBL" id="AP018365">
    <property type="protein sequence ID" value="BBA99059.1"/>
    <property type="molecule type" value="Genomic_DNA"/>
</dbReference>
<dbReference type="Gene3D" id="3.40.630.30">
    <property type="match status" value="1"/>
</dbReference>
<sequence>MTSTAIDLRHFRDIEPAWDTLIDLYAEVRADKLHDPHYSVERYAERLARHAHEPGWEAVIGYDGDEAVGYAYANTVEQDDRYWKRITTPLADSVTAVPTLALKEIGVRVPWRKTGVSKAIHDSLLAARSETQATLMVNPLAGDGKVHNLYVSWGYGDLGESQPSPDSPVLVAMVRALP</sequence>
<keyword evidence="1" id="KW-0808">Transferase</keyword>
<reference evidence="1 2" key="1">
    <citation type="journal article" date="2010" name="J. Bacteriol.">
        <title>Biochemical characterization of a novel indole prenyltransferase from Streptomyces sp. SN-593.</title>
        <authorList>
            <person name="Takahashi S."/>
            <person name="Takagi H."/>
            <person name="Toyoda A."/>
            <person name="Uramoto M."/>
            <person name="Nogawa T."/>
            <person name="Ueki M."/>
            <person name="Sakaki Y."/>
            <person name="Osada H."/>
        </authorList>
    </citation>
    <scope>NUCLEOTIDE SEQUENCE [LARGE SCALE GENOMIC DNA]</scope>
    <source>
        <strain evidence="1 2">SN-593</strain>
    </source>
</reference>
<proteinExistence type="predicted"/>
<protein>
    <submittedName>
        <fullName evidence="1">Putative acetyltransferase</fullName>
    </submittedName>
</protein>
<reference evidence="1 2" key="3">
    <citation type="journal article" date="2011" name="Nat. Chem. Biol.">
        <title>Reveromycin A biosynthesis uses RevG and RevJ for stereospecific spiroacetal formation.</title>
        <authorList>
            <person name="Takahashi S."/>
            <person name="Toyoda A."/>
            <person name="Sekiyama Y."/>
            <person name="Takagi H."/>
            <person name="Nogawa T."/>
            <person name="Uramoto M."/>
            <person name="Suzuki R."/>
            <person name="Koshino H."/>
            <person name="Kumano T."/>
            <person name="Panthee S."/>
            <person name="Dairi T."/>
            <person name="Ishikawa J."/>
            <person name="Ikeda H."/>
            <person name="Sakaki Y."/>
            <person name="Osada H."/>
        </authorList>
    </citation>
    <scope>NUCLEOTIDE SEQUENCE [LARGE SCALE GENOMIC DNA]</scope>
    <source>
        <strain evidence="1 2">SN-593</strain>
    </source>
</reference>